<accession>A0AAW0UR02</accession>
<sequence length="131" mass="13989">MQEGCRGAQQGRRVARSYQCVRVSWVDKICYQEGRTKSLSVFLDSAGPRSGLSDRGGVAAAVPGRCSGYMAQTLVCTYAQGGVVVVVAVVMVVVSVACRLIGADEMMIRCTVHLASLTTSRRLTRPGVDTM</sequence>
<evidence type="ECO:0000313" key="2">
    <source>
        <dbReference type="EMBL" id="KAK8402460.1"/>
    </source>
</evidence>
<keyword evidence="1" id="KW-0472">Membrane</keyword>
<proteinExistence type="predicted"/>
<gene>
    <name evidence="2" type="ORF">O3P69_000700</name>
</gene>
<feature type="transmembrane region" description="Helical" evidence="1">
    <location>
        <begin position="78"/>
        <end position="101"/>
    </location>
</feature>
<keyword evidence="1" id="KW-1133">Transmembrane helix</keyword>
<dbReference type="EMBL" id="JARAKH010000007">
    <property type="protein sequence ID" value="KAK8402460.1"/>
    <property type="molecule type" value="Genomic_DNA"/>
</dbReference>
<comment type="caution">
    <text evidence="2">The sequence shown here is derived from an EMBL/GenBank/DDBJ whole genome shotgun (WGS) entry which is preliminary data.</text>
</comment>
<evidence type="ECO:0000256" key="1">
    <source>
        <dbReference type="SAM" id="Phobius"/>
    </source>
</evidence>
<dbReference type="AlphaFoldDB" id="A0AAW0UR02"/>
<name>A0AAW0UR02_SCYPA</name>
<protein>
    <submittedName>
        <fullName evidence="2">Uncharacterized protein</fullName>
    </submittedName>
</protein>
<reference evidence="2 3" key="1">
    <citation type="submission" date="2023-03" db="EMBL/GenBank/DDBJ databases">
        <title>High-quality genome of Scylla paramamosain provides insights in environmental adaptation.</title>
        <authorList>
            <person name="Zhang L."/>
        </authorList>
    </citation>
    <scope>NUCLEOTIDE SEQUENCE [LARGE SCALE GENOMIC DNA]</scope>
    <source>
        <strain evidence="2">LZ_2023a</strain>
        <tissue evidence="2">Muscle</tissue>
    </source>
</reference>
<dbReference type="Proteomes" id="UP001487740">
    <property type="component" value="Unassembled WGS sequence"/>
</dbReference>
<keyword evidence="1" id="KW-0812">Transmembrane</keyword>
<keyword evidence="3" id="KW-1185">Reference proteome</keyword>
<evidence type="ECO:0000313" key="3">
    <source>
        <dbReference type="Proteomes" id="UP001487740"/>
    </source>
</evidence>
<organism evidence="2 3">
    <name type="scientific">Scylla paramamosain</name>
    <name type="common">Mud crab</name>
    <dbReference type="NCBI Taxonomy" id="85552"/>
    <lineage>
        <taxon>Eukaryota</taxon>
        <taxon>Metazoa</taxon>
        <taxon>Ecdysozoa</taxon>
        <taxon>Arthropoda</taxon>
        <taxon>Crustacea</taxon>
        <taxon>Multicrustacea</taxon>
        <taxon>Malacostraca</taxon>
        <taxon>Eumalacostraca</taxon>
        <taxon>Eucarida</taxon>
        <taxon>Decapoda</taxon>
        <taxon>Pleocyemata</taxon>
        <taxon>Brachyura</taxon>
        <taxon>Eubrachyura</taxon>
        <taxon>Portunoidea</taxon>
        <taxon>Portunidae</taxon>
        <taxon>Portuninae</taxon>
        <taxon>Scylla</taxon>
    </lineage>
</organism>